<evidence type="ECO:0000313" key="2">
    <source>
        <dbReference type="EnsemblPlants" id="PAC:32912261.CDS.1"/>
    </source>
</evidence>
<reference evidence="1 3" key="1">
    <citation type="journal article" date="2008" name="Science">
        <title>The Physcomitrella genome reveals evolutionary insights into the conquest of land by plants.</title>
        <authorList>
            <person name="Rensing S."/>
            <person name="Lang D."/>
            <person name="Zimmer A."/>
            <person name="Terry A."/>
            <person name="Salamov A."/>
            <person name="Shapiro H."/>
            <person name="Nishiyama T."/>
            <person name="Perroud P.-F."/>
            <person name="Lindquist E."/>
            <person name="Kamisugi Y."/>
            <person name="Tanahashi T."/>
            <person name="Sakakibara K."/>
            <person name="Fujita T."/>
            <person name="Oishi K."/>
            <person name="Shin-I T."/>
            <person name="Kuroki Y."/>
            <person name="Toyoda A."/>
            <person name="Suzuki Y."/>
            <person name="Hashimoto A."/>
            <person name="Yamaguchi K."/>
            <person name="Sugano A."/>
            <person name="Kohara Y."/>
            <person name="Fujiyama A."/>
            <person name="Anterola A."/>
            <person name="Aoki S."/>
            <person name="Ashton N."/>
            <person name="Barbazuk W.B."/>
            <person name="Barker E."/>
            <person name="Bennetzen J."/>
            <person name="Bezanilla M."/>
            <person name="Blankenship R."/>
            <person name="Cho S.H."/>
            <person name="Dutcher S."/>
            <person name="Estelle M."/>
            <person name="Fawcett J.A."/>
            <person name="Gundlach H."/>
            <person name="Hanada K."/>
            <person name="Heyl A."/>
            <person name="Hicks K.A."/>
            <person name="Hugh J."/>
            <person name="Lohr M."/>
            <person name="Mayer K."/>
            <person name="Melkozernov A."/>
            <person name="Murata T."/>
            <person name="Nelson D."/>
            <person name="Pils B."/>
            <person name="Prigge M."/>
            <person name="Reiss B."/>
            <person name="Renner T."/>
            <person name="Rombauts S."/>
            <person name="Rushton P."/>
            <person name="Sanderfoot A."/>
            <person name="Schween G."/>
            <person name="Shiu S.-H."/>
            <person name="Stueber K."/>
            <person name="Theodoulou F.L."/>
            <person name="Tu H."/>
            <person name="Van de Peer Y."/>
            <person name="Verrier P.J."/>
            <person name="Waters E."/>
            <person name="Wood A."/>
            <person name="Yang L."/>
            <person name="Cove D."/>
            <person name="Cuming A."/>
            <person name="Hasebe M."/>
            <person name="Lucas S."/>
            <person name="Mishler D.B."/>
            <person name="Reski R."/>
            <person name="Grigoriev I."/>
            <person name="Quatrano R.S."/>
            <person name="Boore J.L."/>
        </authorList>
    </citation>
    <scope>NUCLEOTIDE SEQUENCE [LARGE SCALE GENOMIC DNA]</scope>
    <source>
        <strain evidence="2 3">cv. Gransden 2004</strain>
    </source>
</reference>
<evidence type="ECO:0000313" key="3">
    <source>
        <dbReference type="Proteomes" id="UP000006727"/>
    </source>
</evidence>
<dbReference type="AlphaFoldDB" id="A0A2K1K4F2"/>
<dbReference type="PaxDb" id="3218-PP1S131_46V6.1"/>
<name>A0A2K1K4F2_PHYPA</name>
<accession>A0A2K1K4F2</accession>
<sequence length="75" mass="8478">MGLACHKEVEHNVFDVESAWVHTLTHTHTYLLFVAPHIYVHGYVLVVPQLYKLGVQVGACSTPVLPQMDVQYMKS</sequence>
<reference evidence="2" key="3">
    <citation type="submission" date="2020-12" db="UniProtKB">
        <authorList>
            <consortium name="EnsemblPlants"/>
        </authorList>
    </citation>
    <scope>IDENTIFICATION</scope>
</reference>
<reference evidence="1 3" key="2">
    <citation type="journal article" date="2018" name="Plant J.">
        <title>The Physcomitrella patens chromosome-scale assembly reveals moss genome structure and evolution.</title>
        <authorList>
            <person name="Lang D."/>
            <person name="Ullrich K.K."/>
            <person name="Murat F."/>
            <person name="Fuchs J."/>
            <person name="Jenkins J."/>
            <person name="Haas F.B."/>
            <person name="Piednoel M."/>
            <person name="Gundlach H."/>
            <person name="Van Bel M."/>
            <person name="Meyberg R."/>
            <person name="Vives C."/>
            <person name="Morata J."/>
            <person name="Symeonidi A."/>
            <person name="Hiss M."/>
            <person name="Muchero W."/>
            <person name="Kamisugi Y."/>
            <person name="Saleh O."/>
            <person name="Blanc G."/>
            <person name="Decker E.L."/>
            <person name="van Gessel N."/>
            <person name="Grimwood J."/>
            <person name="Hayes R.D."/>
            <person name="Graham S.W."/>
            <person name="Gunter L.E."/>
            <person name="McDaniel S.F."/>
            <person name="Hoernstein S.N.W."/>
            <person name="Larsson A."/>
            <person name="Li F.W."/>
            <person name="Perroud P.F."/>
            <person name="Phillips J."/>
            <person name="Ranjan P."/>
            <person name="Rokshar D.S."/>
            <person name="Rothfels C.J."/>
            <person name="Schneider L."/>
            <person name="Shu S."/>
            <person name="Stevenson D.W."/>
            <person name="Thummler F."/>
            <person name="Tillich M."/>
            <person name="Villarreal Aguilar J.C."/>
            <person name="Widiez T."/>
            <person name="Wong G.K."/>
            <person name="Wymore A."/>
            <person name="Zhang Y."/>
            <person name="Zimmer A.D."/>
            <person name="Quatrano R.S."/>
            <person name="Mayer K.F.X."/>
            <person name="Goodstein D."/>
            <person name="Casacuberta J.M."/>
            <person name="Vandepoele K."/>
            <person name="Reski R."/>
            <person name="Cuming A.C."/>
            <person name="Tuskan G.A."/>
            <person name="Maumus F."/>
            <person name="Salse J."/>
            <person name="Schmutz J."/>
            <person name="Rensing S.A."/>
        </authorList>
    </citation>
    <scope>NUCLEOTIDE SEQUENCE [LARGE SCALE GENOMIC DNA]</scope>
    <source>
        <strain evidence="2 3">cv. Gransden 2004</strain>
    </source>
</reference>
<dbReference type="EMBL" id="ABEU02000009">
    <property type="protein sequence ID" value="PNR48661.1"/>
    <property type="molecule type" value="Genomic_DNA"/>
</dbReference>
<dbReference type="EnsemblPlants" id="Pp3c9_24620V3.1">
    <property type="protein sequence ID" value="PAC:32912261.CDS.1"/>
    <property type="gene ID" value="Pp3c9_24620"/>
</dbReference>
<proteinExistence type="predicted"/>
<dbReference type="Proteomes" id="UP000006727">
    <property type="component" value="Chromosome 9"/>
</dbReference>
<dbReference type="Gramene" id="Pp3c9_24620V3.1">
    <property type="protein sequence ID" value="PAC:32912261.CDS.1"/>
    <property type="gene ID" value="Pp3c9_24620"/>
</dbReference>
<dbReference type="InParanoid" id="A0A2K1K4F2"/>
<protein>
    <submittedName>
        <fullName evidence="1 2">Uncharacterized protein</fullName>
    </submittedName>
</protein>
<organism evidence="1">
    <name type="scientific">Physcomitrium patens</name>
    <name type="common">Spreading-leaved earth moss</name>
    <name type="synonym">Physcomitrella patens</name>
    <dbReference type="NCBI Taxonomy" id="3218"/>
    <lineage>
        <taxon>Eukaryota</taxon>
        <taxon>Viridiplantae</taxon>
        <taxon>Streptophyta</taxon>
        <taxon>Embryophyta</taxon>
        <taxon>Bryophyta</taxon>
        <taxon>Bryophytina</taxon>
        <taxon>Bryopsida</taxon>
        <taxon>Funariidae</taxon>
        <taxon>Funariales</taxon>
        <taxon>Funariaceae</taxon>
        <taxon>Physcomitrium</taxon>
    </lineage>
</organism>
<keyword evidence="3" id="KW-1185">Reference proteome</keyword>
<gene>
    <name evidence="1" type="ORF">PHYPA_013138</name>
</gene>
<evidence type="ECO:0000313" key="1">
    <source>
        <dbReference type="EMBL" id="PNR48661.1"/>
    </source>
</evidence>